<evidence type="ECO:0000313" key="1">
    <source>
        <dbReference type="EMBL" id="UVC54349.1"/>
    </source>
</evidence>
<evidence type="ECO:0000313" key="2">
    <source>
        <dbReference type="Proteomes" id="UP000244803"/>
    </source>
</evidence>
<name>A0A976XK10_THEOR</name>
<dbReference type="EMBL" id="CP056066">
    <property type="protein sequence ID" value="UVC54349.1"/>
    <property type="molecule type" value="Genomic_DNA"/>
</dbReference>
<protein>
    <submittedName>
        <fullName evidence="1">Glycogen synthase kinase</fullName>
        <ecNumber evidence="1">2.7.11.26</ecNumber>
    </submittedName>
</protein>
<accession>A0A976XK10</accession>
<dbReference type="AlphaFoldDB" id="A0A976XK10"/>
<dbReference type="Proteomes" id="UP000244803">
    <property type="component" value="Chromosome 3"/>
</dbReference>
<keyword evidence="1" id="KW-0808">Transferase</keyword>
<sequence>MGRNCGVFPKNTTNLLTISDHYLVDSVSQFGKHDPKLLLNPLDALTQPFFTDLFDCQQVDGYNGNSKDDNVVDVINVNSVPENLVDFTYEEVNFMSAQTKHYFNIM</sequence>
<gene>
    <name evidence="1" type="ORF">MACJ_003890</name>
</gene>
<keyword evidence="1" id="KW-0418">Kinase</keyword>
<dbReference type="EC" id="2.7.11.26" evidence="1"/>
<dbReference type="GO" id="GO:0050321">
    <property type="term" value="F:tau-protein kinase activity"/>
    <property type="evidence" value="ECO:0007669"/>
    <property type="project" value="UniProtKB-EC"/>
</dbReference>
<organism evidence="1 2">
    <name type="scientific">Theileria orientalis</name>
    <dbReference type="NCBI Taxonomy" id="68886"/>
    <lineage>
        <taxon>Eukaryota</taxon>
        <taxon>Sar</taxon>
        <taxon>Alveolata</taxon>
        <taxon>Apicomplexa</taxon>
        <taxon>Aconoidasida</taxon>
        <taxon>Piroplasmida</taxon>
        <taxon>Theileriidae</taxon>
        <taxon>Theileria</taxon>
    </lineage>
</organism>
<proteinExistence type="predicted"/>
<reference evidence="1" key="1">
    <citation type="submission" date="2022-07" db="EMBL/GenBank/DDBJ databases">
        <title>Evaluation of T. orientalis genome assembly methods using nanopore sequencing and analysis of variation between genomes.</title>
        <authorList>
            <person name="Yam J."/>
            <person name="Micallef M.L."/>
            <person name="Liu M."/>
            <person name="Djordjevic S.P."/>
            <person name="Bogema D.R."/>
            <person name="Jenkins C."/>
        </authorList>
    </citation>
    <scope>NUCLEOTIDE SEQUENCE</scope>
    <source>
        <strain evidence="1">Fish Creek</strain>
    </source>
</reference>